<evidence type="ECO:0000259" key="11">
    <source>
        <dbReference type="PROSITE" id="PS51755"/>
    </source>
</evidence>
<dbReference type="AlphaFoldDB" id="A0A160MYK7"/>
<evidence type="ECO:0000259" key="10">
    <source>
        <dbReference type="PROSITE" id="PS50110"/>
    </source>
</evidence>
<evidence type="ECO:0008006" key="14">
    <source>
        <dbReference type="Google" id="ProtNLM"/>
    </source>
</evidence>
<dbReference type="Gene3D" id="3.40.50.2300">
    <property type="match status" value="1"/>
</dbReference>
<dbReference type="SUPFAM" id="SSF46894">
    <property type="entry name" value="C-terminal effector domain of the bipartite response regulators"/>
    <property type="match status" value="1"/>
</dbReference>
<comment type="subcellular location">
    <subcellularLocation>
        <location evidence="1">Cytoplasm</location>
    </subcellularLocation>
</comment>
<feature type="modified residue" description="4-aspartylphosphate" evidence="8">
    <location>
        <position position="54"/>
    </location>
</feature>
<proteinExistence type="predicted"/>
<dbReference type="PROSITE" id="PS51755">
    <property type="entry name" value="OMPR_PHOB"/>
    <property type="match status" value="1"/>
</dbReference>
<dbReference type="InterPro" id="IPR016032">
    <property type="entry name" value="Sig_transdc_resp-reg_C-effctor"/>
</dbReference>
<protein>
    <recommendedName>
        <fullName evidence="14">Chemotaxis protein CheY</fullName>
    </recommendedName>
</protein>
<dbReference type="NCBIfam" id="NF007005">
    <property type="entry name" value="PRK09468.1"/>
    <property type="match status" value="1"/>
</dbReference>
<dbReference type="GO" id="GO:0006355">
    <property type="term" value="P:regulation of DNA-templated transcription"/>
    <property type="evidence" value="ECO:0007669"/>
    <property type="project" value="InterPro"/>
</dbReference>
<sequence>MDTPHILVVDDDLRLRDLLERYLDQQGFRVRGAAHAAGMRRELAAHHVDLIVLDLMLPDADGLQLCRELRAEGVQTPIIMLTAKGDDVDRIVGLEIGADDYLGKPCNPRELVARIRAVLRRQPKAVVGAPQTEQASVRFGRFTFDPATRQLLDADTPVKLTSGEFAVLAALVAHPFETLSRERLIALARGREHDAFDRSIDVMISRLRRCIEEDPRQPRWLQTVWGEGYVFVPQGDGA</sequence>
<dbReference type="GO" id="GO:0005829">
    <property type="term" value="C:cytosol"/>
    <property type="evidence" value="ECO:0007669"/>
    <property type="project" value="TreeGrafter"/>
</dbReference>
<dbReference type="PATRIC" id="fig|445710.3.peg.707"/>
<dbReference type="Pfam" id="PF00486">
    <property type="entry name" value="Trans_reg_C"/>
    <property type="match status" value="1"/>
</dbReference>
<accession>A0A160MYK7</accession>
<evidence type="ECO:0000256" key="2">
    <source>
        <dbReference type="ARBA" id="ARBA00022490"/>
    </source>
</evidence>
<dbReference type="STRING" id="445710.ATSB10_07100"/>
<dbReference type="CDD" id="cd00383">
    <property type="entry name" value="trans_reg_C"/>
    <property type="match status" value="1"/>
</dbReference>
<dbReference type="SMART" id="SM00862">
    <property type="entry name" value="Trans_reg_C"/>
    <property type="match status" value="1"/>
</dbReference>
<feature type="domain" description="OmpR/PhoB-type" evidence="11">
    <location>
        <begin position="134"/>
        <end position="233"/>
    </location>
</feature>
<feature type="DNA-binding region" description="OmpR/PhoB-type" evidence="9">
    <location>
        <begin position="134"/>
        <end position="233"/>
    </location>
</feature>
<evidence type="ECO:0000256" key="9">
    <source>
        <dbReference type="PROSITE-ProRule" id="PRU01091"/>
    </source>
</evidence>
<dbReference type="InterPro" id="IPR001789">
    <property type="entry name" value="Sig_transdc_resp-reg_receiver"/>
</dbReference>
<dbReference type="RefSeq" id="WP_063670494.1">
    <property type="nucleotide sequence ID" value="NZ_CP014841.1"/>
</dbReference>
<keyword evidence="13" id="KW-1185">Reference proteome</keyword>
<dbReference type="PROSITE" id="PS50110">
    <property type="entry name" value="RESPONSE_REGULATORY"/>
    <property type="match status" value="1"/>
</dbReference>
<dbReference type="GO" id="GO:0000976">
    <property type="term" value="F:transcription cis-regulatory region binding"/>
    <property type="evidence" value="ECO:0007669"/>
    <property type="project" value="TreeGrafter"/>
</dbReference>
<keyword evidence="2" id="KW-0963">Cytoplasm</keyword>
<keyword evidence="7" id="KW-0804">Transcription</keyword>
<organism evidence="12 13">
    <name type="scientific">Dyella thiooxydans</name>
    <dbReference type="NCBI Taxonomy" id="445710"/>
    <lineage>
        <taxon>Bacteria</taxon>
        <taxon>Pseudomonadati</taxon>
        <taxon>Pseudomonadota</taxon>
        <taxon>Gammaproteobacteria</taxon>
        <taxon>Lysobacterales</taxon>
        <taxon>Rhodanobacteraceae</taxon>
        <taxon>Dyella</taxon>
    </lineage>
</organism>
<evidence type="ECO:0000256" key="4">
    <source>
        <dbReference type="ARBA" id="ARBA00023012"/>
    </source>
</evidence>
<dbReference type="InterPro" id="IPR011006">
    <property type="entry name" value="CheY-like_superfamily"/>
</dbReference>
<dbReference type="EMBL" id="CP014841">
    <property type="protein sequence ID" value="AND68164.1"/>
    <property type="molecule type" value="Genomic_DNA"/>
</dbReference>
<name>A0A160MYK7_9GAMM</name>
<dbReference type="Gene3D" id="1.10.10.10">
    <property type="entry name" value="Winged helix-like DNA-binding domain superfamily/Winged helix DNA-binding domain"/>
    <property type="match status" value="1"/>
</dbReference>
<dbReference type="KEGG" id="dtx:ATSB10_07100"/>
<dbReference type="GO" id="GO:0032993">
    <property type="term" value="C:protein-DNA complex"/>
    <property type="evidence" value="ECO:0007669"/>
    <property type="project" value="TreeGrafter"/>
</dbReference>
<dbReference type="InterPro" id="IPR039420">
    <property type="entry name" value="WalR-like"/>
</dbReference>
<keyword evidence="6 9" id="KW-0238">DNA-binding</keyword>
<evidence type="ECO:0000256" key="7">
    <source>
        <dbReference type="ARBA" id="ARBA00023163"/>
    </source>
</evidence>
<gene>
    <name evidence="12" type="ORF">ATSB10_07100</name>
</gene>
<dbReference type="InterPro" id="IPR036388">
    <property type="entry name" value="WH-like_DNA-bd_sf"/>
</dbReference>
<reference evidence="12 13" key="1">
    <citation type="submission" date="2016-02" db="EMBL/GenBank/DDBJ databases">
        <title>Complete genome sequencing and analysis of ATSB10, Dyella thiooxydans isolated from rhizosphere soil of sunflower (Helianthus annuus L.).</title>
        <authorList>
            <person name="Lee Y."/>
            <person name="Hwangbo K."/>
            <person name="Chung H."/>
            <person name="Yoo J."/>
            <person name="Kim K.Y."/>
            <person name="Sa T.M."/>
            <person name="Um Y."/>
            <person name="Madhaiyan M."/>
        </authorList>
    </citation>
    <scope>NUCLEOTIDE SEQUENCE [LARGE SCALE GENOMIC DNA]</scope>
    <source>
        <strain evidence="12 13">ATSB10</strain>
    </source>
</reference>
<evidence type="ECO:0000256" key="1">
    <source>
        <dbReference type="ARBA" id="ARBA00004496"/>
    </source>
</evidence>
<dbReference type="SMART" id="SM00448">
    <property type="entry name" value="REC"/>
    <property type="match status" value="1"/>
</dbReference>
<dbReference type="PANTHER" id="PTHR48111">
    <property type="entry name" value="REGULATOR OF RPOS"/>
    <property type="match status" value="1"/>
</dbReference>
<dbReference type="Gene3D" id="6.10.250.690">
    <property type="match status" value="1"/>
</dbReference>
<evidence type="ECO:0000313" key="12">
    <source>
        <dbReference type="EMBL" id="AND68164.1"/>
    </source>
</evidence>
<dbReference type="FunFam" id="3.40.50.2300:FF:000001">
    <property type="entry name" value="DNA-binding response regulator PhoB"/>
    <property type="match status" value="1"/>
</dbReference>
<dbReference type="InterPro" id="IPR001867">
    <property type="entry name" value="OmpR/PhoB-type_DNA-bd"/>
</dbReference>
<dbReference type="FunFam" id="1.10.10.10:FF:000099">
    <property type="entry name" value="Two-component system response regulator TorR"/>
    <property type="match status" value="1"/>
</dbReference>
<dbReference type="Proteomes" id="UP000077255">
    <property type="component" value="Chromosome"/>
</dbReference>
<evidence type="ECO:0000256" key="8">
    <source>
        <dbReference type="PROSITE-ProRule" id="PRU00169"/>
    </source>
</evidence>
<dbReference type="SUPFAM" id="SSF52172">
    <property type="entry name" value="CheY-like"/>
    <property type="match status" value="1"/>
</dbReference>
<dbReference type="GO" id="GO:0000156">
    <property type="term" value="F:phosphorelay response regulator activity"/>
    <property type="evidence" value="ECO:0007669"/>
    <property type="project" value="TreeGrafter"/>
</dbReference>
<evidence type="ECO:0000256" key="5">
    <source>
        <dbReference type="ARBA" id="ARBA00023015"/>
    </source>
</evidence>
<dbReference type="Pfam" id="PF00072">
    <property type="entry name" value="Response_reg"/>
    <property type="match status" value="1"/>
</dbReference>
<dbReference type="PANTHER" id="PTHR48111:SF4">
    <property type="entry name" value="DNA-BINDING DUAL TRANSCRIPTIONAL REGULATOR OMPR"/>
    <property type="match status" value="1"/>
</dbReference>
<evidence type="ECO:0000313" key="13">
    <source>
        <dbReference type="Proteomes" id="UP000077255"/>
    </source>
</evidence>
<evidence type="ECO:0000256" key="6">
    <source>
        <dbReference type="ARBA" id="ARBA00023125"/>
    </source>
</evidence>
<evidence type="ECO:0000256" key="3">
    <source>
        <dbReference type="ARBA" id="ARBA00022553"/>
    </source>
</evidence>
<feature type="domain" description="Response regulatory" evidence="10">
    <location>
        <begin position="5"/>
        <end position="119"/>
    </location>
</feature>
<keyword evidence="5" id="KW-0805">Transcription regulation</keyword>
<dbReference type="OrthoDB" id="9802426at2"/>
<keyword evidence="3 8" id="KW-0597">Phosphoprotein</keyword>
<keyword evidence="4" id="KW-0902">Two-component regulatory system</keyword>